<dbReference type="CDD" id="cd05353">
    <property type="entry name" value="hydroxyacyl-CoA-like_DH_SDR_c-like"/>
    <property type="match status" value="1"/>
</dbReference>
<comment type="caution">
    <text evidence="10">The sequence shown here is derived from an EMBL/GenBank/DDBJ whole genome shotgun (WGS) entry which is preliminary data.</text>
</comment>
<evidence type="ECO:0000256" key="7">
    <source>
        <dbReference type="ARBA" id="ARBA00023140"/>
    </source>
</evidence>
<evidence type="ECO:0000256" key="5">
    <source>
        <dbReference type="ARBA" id="ARBA00023002"/>
    </source>
</evidence>
<dbReference type="SUPFAM" id="SSF55718">
    <property type="entry name" value="SCP-like"/>
    <property type="match status" value="3"/>
</dbReference>
<evidence type="ECO:0000313" key="11">
    <source>
        <dbReference type="Proteomes" id="UP000013270"/>
    </source>
</evidence>
<feature type="domain" description="Ketoreductase" evidence="9">
    <location>
        <begin position="9"/>
        <end position="202"/>
    </location>
</feature>
<dbReference type="InterPro" id="IPR036527">
    <property type="entry name" value="SCP2_sterol-bd_dom_sf"/>
</dbReference>
<protein>
    <recommendedName>
        <fullName evidence="9">Ketoreductase domain-containing protein</fullName>
    </recommendedName>
</protein>
<evidence type="ECO:0000313" key="10">
    <source>
        <dbReference type="EMBL" id="ENV23068.1"/>
    </source>
</evidence>
<dbReference type="Pfam" id="PF00106">
    <property type="entry name" value="adh_short"/>
    <property type="match status" value="1"/>
</dbReference>
<name>N8YU83_ACIBZ</name>
<dbReference type="GO" id="GO:0004300">
    <property type="term" value="F:enoyl-CoA hydratase activity"/>
    <property type="evidence" value="ECO:0007669"/>
    <property type="project" value="UniProtKB-ARBA"/>
</dbReference>
<dbReference type="InterPro" id="IPR002347">
    <property type="entry name" value="SDR_fam"/>
</dbReference>
<dbReference type="PANTHER" id="PTHR45024">
    <property type="entry name" value="DEHYDROGENASES, SHORT CHAIN"/>
    <property type="match status" value="1"/>
</dbReference>
<gene>
    <name evidence="10" type="ORF">F963_00909</name>
</gene>
<dbReference type="PATRIC" id="fig|1217651.3.peg.880"/>
<keyword evidence="5" id="KW-0560">Oxidoreductase</keyword>
<dbReference type="Gene3D" id="3.10.129.10">
    <property type="entry name" value="Hotdog Thioesterase"/>
    <property type="match status" value="1"/>
</dbReference>
<evidence type="ECO:0000256" key="4">
    <source>
        <dbReference type="ARBA" id="ARBA00022832"/>
    </source>
</evidence>
<dbReference type="SUPFAM" id="SSF51735">
    <property type="entry name" value="NAD(P)-binding Rossmann-fold domains"/>
    <property type="match status" value="1"/>
</dbReference>
<dbReference type="Pfam" id="PF02036">
    <property type="entry name" value="SCP2"/>
    <property type="match status" value="3"/>
</dbReference>
<dbReference type="InterPro" id="IPR020904">
    <property type="entry name" value="Sc_DH/Rdtase_CS"/>
</dbReference>
<dbReference type="PRINTS" id="PR00080">
    <property type="entry name" value="SDRFAMILY"/>
</dbReference>
<dbReference type="GO" id="GO:0005737">
    <property type="term" value="C:cytoplasm"/>
    <property type="evidence" value="ECO:0007669"/>
    <property type="project" value="UniProtKB-ARBA"/>
</dbReference>
<dbReference type="Pfam" id="PF22622">
    <property type="entry name" value="MFE-2_hydrat-2_N"/>
    <property type="match status" value="1"/>
</dbReference>
<dbReference type="PANTHER" id="PTHR45024:SF2">
    <property type="entry name" value="SCP2 DOMAIN-CONTAINING PROTEIN"/>
    <property type="match status" value="1"/>
</dbReference>
<evidence type="ECO:0000256" key="8">
    <source>
        <dbReference type="ARBA" id="ARBA00023239"/>
    </source>
</evidence>
<dbReference type="UniPathway" id="UPA00659"/>
<dbReference type="Pfam" id="PF01575">
    <property type="entry name" value="MaoC_dehydratas"/>
    <property type="match status" value="1"/>
</dbReference>
<evidence type="ECO:0000256" key="2">
    <source>
        <dbReference type="ARBA" id="ARBA00005005"/>
    </source>
</evidence>
<dbReference type="InterPro" id="IPR003033">
    <property type="entry name" value="SCP2_sterol-bd_dom"/>
</dbReference>
<dbReference type="InterPro" id="IPR057326">
    <property type="entry name" value="KR_dom"/>
</dbReference>
<proteinExistence type="inferred from homology"/>
<evidence type="ECO:0000256" key="3">
    <source>
        <dbReference type="ARBA" id="ARBA00006484"/>
    </source>
</evidence>
<keyword evidence="4" id="KW-0276">Fatty acid metabolism</keyword>
<accession>N8YU83</accession>
<dbReference type="SMART" id="SM00822">
    <property type="entry name" value="PKS_KR"/>
    <property type="match status" value="1"/>
</dbReference>
<dbReference type="EMBL" id="APPK01000021">
    <property type="protein sequence ID" value="ENV23068.1"/>
    <property type="molecule type" value="Genomic_DNA"/>
</dbReference>
<dbReference type="Gene3D" id="1.10.287.4290">
    <property type="match status" value="1"/>
</dbReference>
<dbReference type="HOGENOM" id="CLU_010194_18_4_6"/>
<dbReference type="InterPro" id="IPR036291">
    <property type="entry name" value="NAD(P)-bd_dom_sf"/>
</dbReference>
<keyword evidence="8" id="KW-0456">Lyase</keyword>
<dbReference type="GO" id="GO:0006635">
    <property type="term" value="P:fatty acid beta-oxidation"/>
    <property type="evidence" value="ECO:0007669"/>
    <property type="project" value="UniProtKB-UniPathway"/>
</dbReference>
<organism evidence="10 11">
    <name type="scientific">Acinetobacter bereziniae NIPH 3</name>
    <dbReference type="NCBI Taxonomy" id="1217651"/>
    <lineage>
        <taxon>Bacteria</taxon>
        <taxon>Pseudomonadati</taxon>
        <taxon>Pseudomonadota</taxon>
        <taxon>Gammaproteobacteria</taxon>
        <taxon>Moraxellales</taxon>
        <taxon>Moraxellaceae</taxon>
        <taxon>Acinetobacter</taxon>
    </lineage>
</organism>
<evidence type="ECO:0000259" key="9">
    <source>
        <dbReference type="SMART" id="SM00822"/>
    </source>
</evidence>
<sequence length="1025" mass="113012">MSELRFDGRVAIVTGAGGGLGRQHALTLAARGCKVVVNDLGGGAHGSGQSSTAADKVVEEIRAIGGEAVANYDSVENGEAIVQTALTHFGTVDIVINNAGILRDVSFAKMTEQDWDLIMQVHLNGSKSVSHAAWSIMREKGYGRIIMTTSAAGIYGNFGQANYCAAKLGILGLANCLAEEGRNKNILVNTIAPLAASRLTETVMPADLLALLQPEAVSPLVAWLAHENCKETKGLFEVGAGFMAKLRWERSEGYVFPNQHVLSVDDVARQWDKITDFTTSTHPSSTTESFTPILEGIQHPNLGGNEFIDLDVASKAQLEIESSYDERDLSLYALGIGAAQNPLDHSELAYVYELGSEFQAFPTYGVMPQMNAMLNMAKQGITLPGMNYGFDRVLHGEQYTEIKRPLPPHAKLTHTFKLKTAYDKNPNAVITFAISSKDESGEELIYNEMTAFVRGAGGWGGDRGDSLETNIAPDREPDAVIEEKTDINQTLLYRLSGDWNPLHADPAFAKAFGFDRPILHGLCTFGFSGRHVIKAFSNNDGRYFKSIKVRFAKSVYPGDTLLTKMWKISDTKIIFETWGKERNEIVIKNAAVELYSEIPQAKVRAPDMAQSSEKIADTPQESSSEPTRLIAEDVFNVIAEQIAQHPEWVDKTKTQFLFKLKNPDSIWTLDLKNTPASCIQSETAHPDVILEMDEVHLQTVVTSTLADVQKLFFGGQLKISGNVMASNKLMILQKIDPSSFETAKKQRLATAKEHLSTASDSDTLTAMHREITLADVFTAVNEYINTHPNMVERTNTTFQFKIKHPESSWFIDLKHDLGGAGAGEIAVPDVTLEMDEQHVETIFNGLLADVQKLFFSGQLKISGNVMASNKLVILQDMDKKLIAQARDQRVAAGQATIQASISSHQQTTTKQQAKASEFLSKLQTCFQIHAEVPYVYQFHITEPQQSWKIDFANGTVQQGDDPNADVILTLTDQHFYALVSKQRDLRDLYQHGELMVEGAIRYIQHPAFLQILTDSFAATADRIRS</sequence>
<dbReference type="InterPro" id="IPR002539">
    <property type="entry name" value="MaoC-like_dom"/>
</dbReference>
<dbReference type="PRINTS" id="PR00081">
    <property type="entry name" value="GDHRDH"/>
</dbReference>
<dbReference type="PROSITE" id="PS00061">
    <property type="entry name" value="ADH_SHORT"/>
    <property type="match status" value="1"/>
</dbReference>
<dbReference type="Gene3D" id="3.40.50.720">
    <property type="entry name" value="NAD(P)-binding Rossmann-like Domain"/>
    <property type="match status" value="1"/>
</dbReference>
<dbReference type="InterPro" id="IPR029069">
    <property type="entry name" value="HotDog_dom_sf"/>
</dbReference>
<keyword evidence="7" id="KW-0576">Peroxisome</keyword>
<reference evidence="10 11" key="1">
    <citation type="submission" date="2013-02" db="EMBL/GenBank/DDBJ databases">
        <title>The Genome Sequence of Acinetobacter bereziniae NIPH 3.</title>
        <authorList>
            <consortium name="The Broad Institute Genome Sequencing Platform"/>
            <consortium name="The Broad Institute Genome Sequencing Center for Infectious Disease"/>
            <person name="Cerqueira G."/>
            <person name="Feldgarden M."/>
            <person name="Courvalin P."/>
            <person name="Perichon B."/>
            <person name="Grillot-Courvalin C."/>
            <person name="Clermont D."/>
            <person name="Rocha E."/>
            <person name="Yoon E.-J."/>
            <person name="Nemec A."/>
            <person name="Walker B."/>
            <person name="Young S.K."/>
            <person name="Zeng Q."/>
            <person name="Gargeya S."/>
            <person name="Fitzgerald M."/>
            <person name="Haas B."/>
            <person name="Abouelleil A."/>
            <person name="Alvarado L."/>
            <person name="Arachchi H.M."/>
            <person name="Berlin A.M."/>
            <person name="Chapman S.B."/>
            <person name="Dewar J."/>
            <person name="Goldberg J."/>
            <person name="Griggs A."/>
            <person name="Gujja S."/>
            <person name="Hansen M."/>
            <person name="Howarth C."/>
            <person name="Imamovic A."/>
            <person name="Larimer J."/>
            <person name="McCowan C."/>
            <person name="Murphy C."/>
            <person name="Neiman D."/>
            <person name="Pearson M."/>
            <person name="Priest M."/>
            <person name="Roberts A."/>
            <person name="Saif S."/>
            <person name="Shea T."/>
            <person name="Sisk P."/>
            <person name="Sykes S."/>
            <person name="Wortman J."/>
            <person name="Nusbaum C."/>
            <person name="Birren B."/>
        </authorList>
    </citation>
    <scope>NUCLEOTIDE SEQUENCE [LARGE SCALE GENOMIC DNA]</scope>
    <source>
        <strain evidence="10 11">NIPH 3</strain>
    </source>
</reference>
<evidence type="ECO:0000256" key="1">
    <source>
        <dbReference type="ARBA" id="ARBA00004275"/>
    </source>
</evidence>
<dbReference type="Proteomes" id="UP000013270">
    <property type="component" value="Unassembled WGS sequence"/>
</dbReference>
<comment type="subcellular location">
    <subcellularLocation>
        <location evidence="1">Peroxisome</location>
    </subcellularLocation>
</comment>
<dbReference type="CDD" id="cd03448">
    <property type="entry name" value="HDE_HSD"/>
    <property type="match status" value="1"/>
</dbReference>
<dbReference type="InterPro" id="IPR054357">
    <property type="entry name" value="MFE-2_N"/>
</dbReference>
<dbReference type="RefSeq" id="WP_004828903.1">
    <property type="nucleotide sequence ID" value="NZ_KB849467.1"/>
</dbReference>
<dbReference type="SUPFAM" id="SSF54637">
    <property type="entry name" value="Thioesterase/thiol ester dehydrase-isomerase"/>
    <property type="match status" value="2"/>
</dbReference>
<dbReference type="FunFam" id="3.40.50.720:FF:000185">
    <property type="entry name" value="peroxisomal multifunctional enzyme type 2"/>
    <property type="match status" value="1"/>
</dbReference>
<keyword evidence="6" id="KW-0443">Lipid metabolism</keyword>
<comment type="similarity">
    <text evidence="3">Belongs to the short-chain dehydrogenases/reductases (SDR) family.</text>
</comment>
<comment type="pathway">
    <text evidence="2">Lipid metabolism; fatty acid beta-oxidation.</text>
</comment>
<dbReference type="GO" id="GO:0016491">
    <property type="term" value="F:oxidoreductase activity"/>
    <property type="evidence" value="ECO:0007669"/>
    <property type="project" value="UniProtKB-KW"/>
</dbReference>
<dbReference type="Gene3D" id="3.30.1050.10">
    <property type="entry name" value="SCP2 sterol-binding domain"/>
    <property type="match status" value="3"/>
</dbReference>
<dbReference type="InterPro" id="IPR051687">
    <property type="entry name" value="Peroxisomal_Beta-Oxidation"/>
</dbReference>
<evidence type="ECO:0000256" key="6">
    <source>
        <dbReference type="ARBA" id="ARBA00023098"/>
    </source>
</evidence>
<dbReference type="AlphaFoldDB" id="N8YU83"/>